<dbReference type="InterPro" id="IPR002823">
    <property type="entry name" value="DUF112_TM"/>
</dbReference>
<feature type="transmembrane region" description="Helical" evidence="1">
    <location>
        <begin position="200"/>
        <end position="221"/>
    </location>
</feature>
<feature type="transmembrane region" description="Helical" evidence="1">
    <location>
        <begin position="46"/>
        <end position="71"/>
    </location>
</feature>
<keyword evidence="1" id="KW-1133">Transmembrane helix</keyword>
<dbReference type="AlphaFoldDB" id="A0A0U3FM70"/>
<reference evidence="3 4" key="1">
    <citation type="submission" date="2015-12" db="EMBL/GenBank/DDBJ databases">
        <authorList>
            <person name="Shamseldin A."/>
            <person name="Moawad H."/>
            <person name="Abd El-Rahim W.M."/>
            <person name="Sadowsky M.J."/>
        </authorList>
    </citation>
    <scope>NUCLEOTIDE SEQUENCE [LARGE SCALE GENOMIC DNA]</scope>
    <source>
        <strain evidence="3 4">Ar51</strain>
    </source>
</reference>
<evidence type="ECO:0000259" key="2">
    <source>
        <dbReference type="Pfam" id="PF01970"/>
    </source>
</evidence>
<accession>A0A0U3FM70</accession>
<evidence type="ECO:0000313" key="3">
    <source>
        <dbReference type="EMBL" id="ALV39959.1"/>
    </source>
</evidence>
<dbReference type="RefSeq" id="WP_058929174.1">
    <property type="nucleotide sequence ID" value="NZ_CP013747.1"/>
</dbReference>
<feature type="transmembrane region" description="Helical" evidence="1">
    <location>
        <begin position="386"/>
        <end position="404"/>
    </location>
</feature>
<organism evidence="3">
    <name type="scientific">Pseudarthrobacter sulfonivorans</name>
    <dbReference type="NCBI Taxonomy" id="121292"/>
    <lineage>
        <taxon>Bacteria</taxon>
        <taxon>Bacillati</taxon>
        <taxon>Actinomycetota</taxon>
        <taxon>Actinomycetes</taxon>
        <taxon>Micrococcales</taxon>
        <taxon>Micrococcaceae</taxon>
        <taxon>Pseudarthrobacter</taxon>
    </lineage>
</organism>
<proteinExistence type="predicted"/>
<keyword evidence="1" id="KW-0812">Transmembrane</keyword>
<feature type="transmembrane region" description="Helical" evidence="1">
    <location>
        <begin position="433"/>
        <end position="449"/>
    </location>
</feature>
<sequence length="511" mass="52241">MDMIESFAEGFAVAATPLNLLLVLLGVFLGMVIGVLPGLGPTTTIAILLPITFALEAPSAIILLAGIYYGAMYGGTITSVLVKVPGEIASVVTTFDGHPMAKQGRSGPALGIAAIGSFVGGIVATFVLVLLAQPLARVAERFGAPELFMVAVVGILLVLAMGGQSLAKSGVMVAAGLLVASVGQDPVTGTARFTFGSLEALSGLDIVAVAMGLFGIGEVLANLKHNESQTPVAAKVHGVWPTKSDFRQSAGPIARGTLIGSVIGLLPGGGSVLSSMASYAAEKRISKTPERFGKGAIEGVAGPETANNAGSTMSFLPLLTLGLPTGTVMALLYGALLLQGVTPGPTLVADHPDIFWGVMASMLIGNLMLLALNLPLLGFFVRLLRVRAGIIAAITVVVTLIGVYSLNNSMFDVVTCVVAGIVGYGLRRLDFSPGPLVLAAVLGSILEINLRNSLAISGGDAAVFLTRPISLTLVLAVILVLIAGPVVRRLGKRRVNKVLAEVAGSDTPTRV</sequence>
<evidence type="ECO:0000313" key="4">
    <source>
        <dbReference type="Proteomes" id="UP000065151"/>
    </source>
</evidence>
<feature type="domain" description="DUF112" evidence="2">
    <location>
        <begin position="20"/>
        <end position="438"/>
    </location>
</feature>
<keyword evidence="1" id="KW-0472">Membrane</keyword>
<dbReference type="EMBL" id="CP013747">
    <property type="protein sequence ID" value="ALV39959.1"/>
    <property type="molecule type" value="Genomic_DNA"/>
</dbReference>
<protein>
    <submittedName>
        <fullName evidence="3">Transporter</fullName>
    </submittedName>
</protein>
<dbReference type="KEGG" id="psul:AU252_01250"/>
<feature type="transmembrane region" description="Helical" evidence="1">
    <location>
        <begin position="410"/>
        <end position="426"/>
    </location>
</feature>
<dbReference type="PANTHER" id="PTHR35342">
    <property type="entry name" value="TRICARBOXYLIC TRANSPORT PROTEIN"/>
    <property type="match status" value="1"/>
</dbReference>
<evidence type="ECO:0000256" key="1">
    <source>
        <dbReference type="SAM" id="Phobius"/>
    </source>
</evidence>
<name>A0A0U3FM70_9MICC</name>
<dbReference type="Proteomes" id="UP000065151">
    <property type="component" value="Chromosome"/>
</dbReference>
<dbReference type="Pfam" id="PF01970">
    <property type="entry name" value="TctA"/>
    <property type="match status" value="1"/>
</dbReference>
<dbReference type="PANTHER" id="PTHR35342:SF5">
    <property type="entry name" value="TRICARBOXYLIC TRANSPORT PROTEIN"/>
    <property type="match status" value="1"/>
</dbReference>
<dbReference type="STRING" id="121292.AU252_01250"/>
<feature type="transmembrane region" description="Helical" evidence="1">
    <location>
        <begin position="469"/>
        <end position="487"/>
    </location>
</feature>
<gene>
    <name evidence="3" type="ORF">AU252_01250</name>
</gene>
<feature type="transmembrane region" description="Helical" evidence="1">
    <location>
        <begin position="144"/>
        <end position="163"/>
    </location>
</feature>
<feature type="transmembrane region" description="Helical" evidence="1">
    <location>
        <begin position="109"/>
        <end position="132"/>
    </location>
</feature>
<feature type="transmembrane region" description="Helical" evidence="1">
    <location>
        <begin position="315"/>
        <end position="334"/>
    </location>
</feature>
<feature type="transmembrane region" description="Helical" evidence="1">
    <location>
        <begin position="354"/>
        <end position="374"/>
    </location>
</feature>